<proteinExistence type="predicted"/>
<comment type="caution">
    <text evidence="1">The sequence shown here is derived from an EMBL/GenBank/DDBJ whole genome shotgun (WGS) entry which is preliminary data.</text>
</comment>
<evidence type="ECO:0000313" key="1">
    <source>
        <dbReference type="EMBL" id="KAB1221009.1"/>
    </source>
</evidence>
<keyword evidence="2" id="KW-1185">Reference proteome</keyword>
<sequence length="87" mass="9385">MGATSDVGGGSTAVVALPRAHLLGVKFCQLDTLNTGKSVEVSQPMKKSHRNRGSSKSRMQCLYLNSSLGALVWVERESNVMYMALRA</sequence>
<protein>
    <submittedName>
        <fullName evidence="1">Uncharacterized protein</fullName>
    </submittedName>
</protein>
<accession>A0A6A1W6V6</accession>
<dbReference type="OrthoDB" id="1749340at2759"/>
<dbReference type="EMBL" id="RXIC02000021">
    <property type="protein sequence ID" value="KAB1221009.1"/>
    <property type="molecule type" value="Genomic_DNA"/>
</dbReference>
<dbReference type="AlphaFoldDB" id="A0A6A1W6V6"/>
<name>A0A6A1W6V6_9ROSI</name>
<gene>
    <name evidence="1" type="ORF">CJ030_MR3G029259</name>
</gene>
<evidence type="ECO:0000313" key="2">
    <source>
        <dbReference type="Proteomes" id="UP000516437"/>
    </source>
</evidence>
<reference evidence="1 2" key="1">
    <citation type="journal article" date="2019" name="Plant Biotechnol. J.">
        <title>The red bayberry genome and genetic basis of sex determination.</title>
        <authorList>
            <person name="Jia H.M."/>
            <person name="Jia H.J."/>
            <person name="Cai Q.L."/>
            <person name="Wang Y."/>
            <person name="Zhao H.B."/>
            <person name="Yang W.F."/>
            <person name="Wang G.Y."/>
            <person name="Li Y.H."/>
            <person name="Zhan D.L."/>
            <person name="Shen Y.T."/>
            <person name="Niu Q.F."/>
            <person name="Chang L."/>
            <person name="Qiu J."/>
            <person name="Zhao L."/>
            <person name="Xie H.B."/>
            <person name="Fu W.Y."/>
            <person name="Jin J."/>
            <person name="Li X.W."/>
            <person name="Jiao Y."/>
            <person name="Zhou C.C."/>
            <person name="Tu T."/>
            <person name="Chai C.Y."/>
            <person name="Gao J.L."/>
            <person name="Fan L.J."/>
            <person name="van de Weg E."/>
            <person name="Wang J.Y."/>
            <person name="Gao Z.S."/>
        </authorList>
    </citation>
    <scope>NUCLEOTIDE SEQUENCE [LARGE SCALE GENOMIC DNA]</scope>
    <source>
        <tissue evidence="1">Leaves</tissue>
    </source>
</reference>
<dbReference type="Proteomes" id="UP000516437">
    <property type="component" value="Chromosome 3"/>
</dbReference>
<organism evidence="1 2">
    <name type="scientific">Morella rubra</name>
    <name type="common">Chinese bayberry</name>
    <dbReference type="NCBI Taxonomy" id="262757"/>
    <lineage>
        <taxon>Eukaryota</taxon>
        <taxon>Viridiplantae</taxon>
        <taxon>Streptophyta</taxon>
        <taxon>Embryophyta</taxon>
        <taxon>Tracheophyta</taxon>
        <taxon>Spermatophyta</taxon>
        <taxon>Magnoliopsida</taxon>
        <taxon>eudicotyledons</taxon>
        <taxon>Gunneridae</taxon>
        <taxon>Pentapetalae</taxon>
        <taxon>rosids</taxon>
        <taxon>fabids</taxon>
        <taxon>Fagales</taxon>
        <taxon>Myricaceae</taxon>
        <taxon>Morella</taxon>
    </lineage>
</organism>